<keyword evidence="2" id="KW-0812">Transmembrane</keyword>
<accession>A0A8J8NEC3</accession>
<proteinExistence type="predicted"/>
<reference evidence="3" key="1">
    <citation type="submission" date="2019-06" db="EMBL/GenBank/DDBJ databases">
        <authorList>
            <person name="Zheng W."/>
        </authorList>
    </citation>
    <scope>NUCLEOTIDE SEQUENCE</scope>
    <source>
        <strain evidence="3">QDHG01</strain>
    </source>
</reference>
<evidence type="ECO:0000256" key="2">
    <source>
        <dbReference type="SAM" id="Phobius"/>
    </source>
</evidence>
<dbReference type="EMBL" id="RRYP01018390">
    <property type="protein sequence ID" value="TNV73657.1"/>
    <property type="molecule type" value="Genomic_DNA"/>
</dbReference>
<keyword evidence="2" id="KW-1133">Transmembrane helix</keyword>
<evidence type="ECO:0000256" key="1">
    <source>
        <dbReference type="SAM" id="MobiDB-lite"/>
    </source>
</evidence>
<evidence type="ECO:0000313" key="3">
    <source>
        <dbReference type="EMBL" id="TNV73657.1"/>
    </source>
</evidence>
<feature type="transmembrane region" description="Helical" evidence="2">
    <location>
        <begin position="543"/>
        <end position="566"/>
    </location>
</feature>
<name>A0A8J8NEC3_HALGN</name>
<organism evidence="3 4">
    <name type="scientific">Halteria grandinella</name>
    <dbReference type="NCBI Taxonomy" id="5974"/>
    <lineage>
        <taxon>Eukaryota</taxon>
        <taxon>Sar</taxon>
        <taxon>Alveolata</taxon>
        <taxon>Ciliophora</taxon>
        <taxon>Intramacronucleata</taxon>
        <taxon>Spirotrichea</taxon>
        <taxon>Stichotrichia</taxon>
        <taxon>Sporadotrichida</taxon>
        <taxon>Halteriidae</taxon>
        <taxon>Halteria</taxon>
    </lineage>
</organism>
<feature type="compositionally biased region" description="Polar residues" evidence="1">
    <location>
        <begin position="60"/>
        <end position="81"/>
    </location>
</feature>
<dbReference type="Proteomes" id="UP000785679">
    <property type="component" value="Unassembled WGS sequence"/>
</dbReference>
<dbReference type="OrthoDB" id="10545951at2759"/>
<keyword evidence="4" id="KW-1185">Reference proteome</keyword>
<gene>
    <name evidence="3" type="ORF">FGO68_gene16713</name>
</gene>
<dbReference type="AlphaFoldDB" id="A0A8J8NEC3"/>
<evidence type="ECO:0000313" key="4">
    <source>
        <dbReference type="Proteomes" id="UP000785679"/>
    </source>
</evidence>
<protein>
    <submittedName>
        <fullName evidence="3">Uncharacterized protein</fullName>
    </submittedName>
</protein>
<feature type="region of interest" description="Disordered" evidence="1">
    <location>
        <begin position="49"/>
        <end position="89"/>
    </location>
</feature>
<keyword evidence="2" id="KW-0472">Membrane</keyword>
<comment type="caution">
    <text evidence="3">The sequence shown here is derived from an EMBL/GenBank/DDBJ whole genome shotgun (WGS) entry which is preliminary data.</text>
</comment>
<sequence>MYYNDYEYQKSRGALASSHQSIPRSTFSQARVSSQRANGRGAAIFNINDDDRELEDRNNSEYNRNDYNTMSSVRASTNHNNNDLERQPTIWDDDNTLVRQDNHLFNSRQSTLSKGPNVFNQHRLIDDESHKQSRDVLQSRNIEDLNPTAMFLQRLDNTQHVRELDQNNQTHTSFNNSIGGLLSHQGIQGNTIQNNVEAETKALSAYLQNHKIQRPTNIIQPIDTTQGNMLKVDTGQIYNVGANTLPKPSVQFKLIQKPSNERTLQDILDSKPTQTTEKTLVTEEDAWVHRYKDDHLNPFMEELYTPDTYVLKKKANYKERLSCGLHAQDNVFKIYEWDERAVTKGNRLIRFEQFSPSSMRLLCSSQSRTYRTIGEVSNRARILTKSIRSFRWMCPLNSKKPVTSVFDSQSGFLGKIEYLTSMESIFVCQTIRVRVYDHKDRHILNIQFPRLNAVSCFGMYPWQQYDKFDIKITRVSDNYPVALVRKQWSHCGKEMCSNGANYFIKFKQRAMRWYLKHLIVETIMMLDMCHFNSRVIFRRECCFIFSLLILVVISMFFFGIFCLVTFT</sequence>